<comment type="caution">
    <text evidence="1">The sequence shown here is derived from an EMBL/GenBank/DDBJ whole genome shotgun (WGS) entry which is preliminary data.</text>
</comment>
<name>A0A4Y2KBM2_ARAVE</name>
<accession>A0A4Y2KBM2</accession>
<dbReference type="OrthoDB" id="10002886at2759"/>
<evidence type="ECO:0000313" key="1">
    <source>
        <dbReference type="EMBL" id="GBM98732.1"/>
    </source>
</evidence>
<dbReference type="EMBL" id="BGPR01004352">
    <property type="protein sequence ID" value="GBM98732.1"/>
    <property type="molecule type" value="Genomic_DNA"/>
</dbReference>
<dbReference type="AlphaFoldDB" id="A0A4Y2KBM2"/>
<keyword evidence="2" id="KW-1185">Reference proteome</keyword>
<reference evidence="1 2" key="1">
    <citation type="journal article" date="2019" name="Sci. Rep.">
        <title>Orb-weaving spider Araneus ventricosus genome elucidates the spidroin gene catalogue.</title>
        <authorList>
            <person name="Kono N."/>
            <person name="Nakamura H."/>
            <person name="Ohtoshi R."/>
            <person name="Moran D.A.P."/>
            <person name="Shinohara A."/>
            <person name="Yoshida Y."/>
            <person name="Fujiwara M."/>
            <person name="Mori M."/>
            <person name="Tomita M."/>
            <person name="Arakawa K."/>
        </authorList>
    </citation>
    <scope>NUCLEOTIDE SEQUENCE [LARGE SCALE GENOMIC DNA]</scope>
</reference>
<dbReference type="Proteomes" id="UP000499080">
    <property type="component" value="Unassembled WGS sequence"/>
</dbReference>
<protein>
    <submittedName>
        <fullName evidence="1">Uncharacterized protein</fullName>
    </submittedName>
</protein>
<proteinExistence type="predicted"/>
<organism evidence="1 2">
    <name type="scientific">Araneus ventricosus</name>
    <name type="common">Orbweaver spider</name>
    <name type="synonym">Epeira ventricosa</name>
    <dbReference type="NCBI Taxonomy" id="182803"/>
    <lineage>
        <taxon>Eukaryota</taxon>
        <taxon>Metazoa</taxon>
        <taxon>Ecdysozoa</taxon>
        <taxon>Arthropoda</taxon>
        <taxon>Chelicerata</taxon>
        <taxon>Arachnida</taxon>
        <taxon>Araneae</taxon>
        <taxon>Araneomorphae</taxon>
        <taxon>Entelegynae</taxon>
        <taxon>Araneoidea</taxon>
        <taxon>Araneidae</taxon>
        <taxon>Araneus</taxon>
    </lineage>
</organism>
<evidence type="ECO:0000313" key="2">
    <source>
        <dbReference type="Proteomes" id="UP000499080"/>
    </source>
</evidence>
<gene>
    <name evidence="1" type="ORF">AVEN_79231_1</name>
</gene>
<sequence length="118" mass="13465">MSRLLFPQLHIVAKAFNLKFQIWVMRSTETQDILNIENIDKFVNIPEIPPENKLRELTGTKGEHIYDIYTDGASINSETVFSVCIFKNNISTEEYLFRLGSCNTVFQVELAATDFTAG</sequence>